<dbReference type="InterPro" id="IPR036097">
    <property type="entry name" value="HisK_dim/P_sf"/>
</dbReference>
<dbReference type="Proteomes" id="UP000464787">
    <property type="component" value="Chromosome"/>
</dbReference>
<dbReference type="InterPro" id="IPR003594">
    <property type="entry name" value="HATPase_dom"/>
</dbReference>
<dbReference type="PROSITE" id="PS50112">
    <property type="entry name" value="PAS"/>
    <property type="match status" value="1"/>
</dbReference>
<comment type="subcellular location">
    <subcellularLocation>
        <location evidence="2">Membrane</location>
        <topology evidence="2">Multi-pass membrane protein</topology>
    </subcellularLocation>
</comment>
<reference evidence="15 16" key="1">
    <citation type="submission" date="2020-01" db="EMBL/GenBank/DDBJ databases">
        <title>Genome sequencing of strain KACC 21265.</title>
        <authorList>
            <person name="Heo J."/>
            <person name="Kim S.-J."/>
            <person name="Kim J.-S."/>
            <person name="Hong S.-B."/>
            <person name="Kwon S.-W."/>
        </authorList>
    </citation>
    <scope>NUCLEOTIDE SEQUENCE [LARGE SCALE GENOMIC DNA]</scope>
    <source>
        <strain evidence="15 16">KACC 21265</strain>
    </source>
</reference>
<protein>
    <recommendedName>
        <fullName evidence="3">histidine kinase</fullName>
        <ecNumber evidence="3">2.7.13.3</ecNumber>
    </recommendedName>
</protein>
<keyword evidence="10" id="KW-1133">Transmembrane helix</keyword>
<evidence type="ECO:0000259" key="14">
    <source>
        <dbReference type="PROSITE" id="PS50112"/>
    </source>
</evidence>
<dbReference type="InterPro" id="IPR036890">
    <property type="entry name" value="HATPase_C_sf"/>
</dbReference>
<dbReference type="Pfam" id="PF08448">
    <property type="entry name" value="PAS_4"/>
    <property type="match status" value="1"/>
</dbReference>
<organism evidence="15 16">
    <name type="scientific">Xylophilus rhododendri</name>
    <dbReference type="NCBI Taxonomy" id="2697032"/>
    <lineage>
        <taxon>Bacteria</taxon>
        <taxon>Pseudomonadati</taxon>
        <taxon>Pseudomonadota</taxon>
        <taxon>Betaproteobacteria</taxon>
        <taxon>Burkholderiales</taxon>
        <taxon>Xylophilus</taxon>
    </lineage>
</organism>
<name>A0A857J6Q7_9BURK</name>
<evidence type="ECO:0000256" key="11">
    <source>
        <dbReference type="ARBA" id="ARBA00023012"/>
    </source>
</evidence>
<dbReference type="GO" id="GO:0016020">
    <property type="term" value="C:membrane"/>
    <property type="evidence" value="ECO:0007669"/>
    <property type="project" value="UniProtKB-SubCell"/>
</dbReference>
<keyword evidence="8" id="KW-0418">Kinase</keyword>
<dbReference type="CDD" id="cd00130">
    <property type="entry name" value="PAS"/>
    <property type="match status" value="1"/>
</dbReference>
<dbReference type="GO" id="GO:0005524">
    <property type="term" value="F:ATP binding"/>
    <property type="evidence" value="ECO:0007669"/>
    <property type="project" value="UniProtKB-KW"/>
</dbReference>
<gene>
    <name evidence="15" type="ORF">GT347_16980</name>
</gene>
<evidence type="ECO:0000256" key="7">
    <source>
        <dbReference type="ARBA" id="ARBA00022741"/>
    </source>
</evidence>
<evidence type="ECO:0000256" key="4">
    <source>
        <dbReference type="ARBA" id="ARBA00022553"/>
    </source>
</evidence>
<evidence type="ECO:0000256" key="5">
    <source>
        <dbReference type="ARBA" id="ARBA00022679"/>
    </source>
</evidence>
<dbReference type="CDD" id="cd00082">
    <property type="entry name" value="HisKA"/>
    <property type="match status" value="1"/>
</dbReference>
<keyword evidence="6" id="KW-0812">Transmembrane</keyword>
<evidence type="ECO:0000259" key="13">
    <source>
        <dbReference type="PROSITE" id="PS50109"/>
    </source>
</evidence>
<feature type="domain" description="Histidine kinase" evidence="13">
    <location>
        <begin position="158"/>
        <end position="374"/>
    </location>
</feature>
<evidence type="ECO:0000313" key="16">
    <source>
        <dbReference type="Proteomes" id="UP000464787"/>
    </source>
</evidence>
<evidence type="ECO:0000313" key="15">
    <source>
        <dbReference type="EMBL" id="QHI99516.1"/>
    </source>
</evidence>
<dbReference type="Gene3D" id="3.30.450.20">
    <property type="entry name" value="PAS domain"/>
    <property type="match status" value="1"/>
</dbReference>
<feature type="domain" description="PAS" evidence="14">
    <location>
        <begin position="2"/>
        <end position="73"/>
    </location>
</feature>
<comment type="catalytic activity">
    <reaction evidence="1">
        <text>ATP + protein L-histidine = ADP + protein N-phospho-L-histidine.</text>
        <dbReference type="EC" id="2.7.13.3"/>
    </reaction>
</comment>
<keyword evidence="9" id="KW-0067">ATP-binding</keyword>
<sequence length="374" mass="40473">MNRSTVPPAPDALPCGLIVATAAGEIAWVNQTLRDWIGLGPEEPLGCARIDELLVPAEPAVGRRGLDALLRQGQPLFELPVSIARRDASELPMSVTASRRDDGSGLFDFVLIPARQMQSAQEELRQTQEELRMLVHESTRHEADATDRALFAEQIVGIVSHDLRNPLSALHTGLTALGRSQPTEQQQRMLERMGRSLERANRLVADLLDFTAARLGAGLSSHARAIDLHEVVGEALEELRLAFAGREIQHVREGDGWCLADPDRLAQLLGNLVGNAMAYGAAGEPVRVVSRVDGGEGEGEVSVGVHNHGRPIPPENLERIFVPLVRGEGDGRSRSVGLGLYIVEQIAKAHGGEVRVESQASAGTTFTVNFPRNR</sequence>
<dbReference type="EMBL" id="CP047650">
    <property type="protein sequence ID" value="QHI99516.1"/>
    <property type="molecule type" value="Genomic_DNA"/>
</dbReference>
<evidence type="ECO:0000256" key="8">
    <source>
        <dbReference type="ARBA" id="ARBA00022777"/>
    </source>
</evidence>
<dbReference type="InterPro" id="IPR035965">
    <property type="entry name" value="PAS-like_dom_sf"/>
</dbReference>
<dbReference type="InterPro" id="IPR003661">
    <property type="entry name" value="HisK_dim/P_dom"/>
</dbReference>
<dbReference type="SUPFAM" id="SSF47384">
    <property type="entry name" value="Homodimeric domain of signal transducing histidine kinase"/>
    <property type="match status" value="1"/>
</dbReference>
<keyword evidence="7" id="KW-0547">Nucleotide-binding</keyword>
<dbReference type="GO" id="GO:0007234">
    <property type="term" value="P:osmosensory signaling via phosphorelay pathway"/>
    <property type="evidence" value="ECO:0007669"/>
    <property type="project" value="TreeGrafter"/>
</dbReference>
<dbReference type="GO" id="GO:0000155">
    <property type="term" value="F:phosphorelay sensor kinase activity"/>
    <property type="evidence" value="ECO:0007669"/>
    <property type="project" value="InterPro"/>
</dbReference>
<dbReference type="PANTHER" id="PTHR42878">
    <property type="entry name" value="TWO-COMPONENT HISTIDINE KINASE"/>
    <property type="match status" value="1"/>
</dbReference>
<dbReference type="Pfam" id="PF00512">
    <property type="entry name" value="HisKA"/>
    <property type="match status" value="1"/>
</dbReference>
<evidence type="ECO:0000256" key="1">
    <source>
        <dbReference type="ARBA" id="ARBA00000085"/>
    </source>
</evidence>
<evidence type="ECO:0000256" key="3">
    <source>
        <dbReference type="ARBA" id="ARBA00012438"/>
    </source>
</evidence>
<dbReference type="GO" id="GO:0030295">
    <property type="term" value="F:protein kinase activator activity"/>
    <property type="evidence" value="ECO:0007669"/>
    <property type="project" value="TreeGrafter"/>
</dbReference>
<dbReference type="InterPro" id="IPR005467">
    <property type="entry name" value="His_kinase_dom"/>
</dbReference>
<dbReference type="KEGG" id="xyk:GT347_16980"/>
<keyword evidence="16" id="KW-1185">Reference proteome</keyword>
<dbReference type="AlphaFoldDB" id="A0A857J6Q7"/>
<keyword evidence="4" id="KW-0597">Phosphoprotein</keyword>
<dbReference type="PANTHER" id="PTHR42878:SF7">
    <property type="entry name" value="SENSOR HISTIDINE KINASE GLRK"/>
    <property type="match status" value="1"/>
</dbReference>
<dbReference type="Pfam" id="PF02518">
    <property type="entry name" value="HATPase_c"/>
    <property type="match status" value="1"/>
</dbReference>
<dbReference type="SUPFAM" id="SSF55785">
    <property type="entry name" value="PYP-like sensor domain (PAS domain)"/>
    <property type="match status" value="1"/>
</dbReference>
<dbReference type="PROSITE" id="PS50109">
    <property type="entry name" value="HIS_KIN"/>
    <property type="match status" value="1"/>
</dbReference>
<dbReference type="EC" id="2.7.13.3" evidence="3"/>
<dbReference type="InterPro" id="IPR000014">
    <property type="entry name" value="PAS"/>
</dbReference>
<dbReference type="SUPFAM" id="SSF55874">
    <property type="entry name" value="ATPase domain of HSP90 chaperone/DNA topoisomerase II/histidine kinase"/>
    <property type="match status" value="1"/>
</dbReference>
<evidence type="ECO:0000256" key="10">
    <source>
        <dbReference type="ARBA" id="ARBA00022989"/>
    </source>
</evidence>
<evidence type="ECO:0000256" key="2">
    <source>
        <dbReference type="ARBA" id="ARBA00004141"/>
    </source>
</evidence>
<dbReference type="Gene3D" id="1.10.287.130">
    <property type="match status" value="1"/>
</dbReference>
<evidence type="ECO:0000256" key="12">
    <source>
        <dbReference type="ARBA" id="ARBA00023136"/>
    </source>
</evidence>
<dbReference type="InterPro" id="IPR013656">
    <property type="entry name" value="PAS_4"/>
</dbReference>
<dbReference type="Gene3D" id="3.30.565.10">
    <property type="entry name" value="Histidine kinase-like ATPase, C-terminal domain"/>
    <property type="match status" value="1"/>
</dbReference>
<dbReference type="RefSeq" id="WP_160553328.1">
    <property type="nucleotide sequence ID" value="NZ_CP047650.1"/>
</dbReference>
<accession>A0A857J6Q7</accession>
<dbReference type="GO" id="GO:0000156">
    <property type="term" value="F:phosphorelay response regulator activity"/>
    <property type="evidence" value="ECO:0007669"/>
    <property type="project" value="TreeGrafter"/>
</dbReference>
<dbReference type="PRINTS" id="PR00344">
    <property type="entry name" value="BCTRLSENSOR"/>
</dbReference>
<proteinExistence type="predicted"/>
<dbReference type="CDD" id="cd00075">
    <property type="entry name" value="HATPase"/>
    <property type="match status" value="1"/>
</dbReference>
<evidence type="ECO:0000256" key="9">
    <source>
        <dbReference type="ARBA" id="ARBA00022840"/>
    </source>
</evidence>
<dbReference type="SMART" id="SM00388">
    <property type="entry name" value="HisKA"/>
    <property type="match status" value="1"/>
</dbReference>
<keyword evidence="11" id="KW-0902">Two-component regulatory system</keyword>
<dbReference type="InterPro" id="IPR050351">
    <property type="entry name" value="BphY/WalK/GraS-like"/>
</dbReference>
<dbReference type="SMART" id="SM00387">
    <property type="entry name" value="HATPase_c"/>
    <property type="match status" value="1"/>
</dbReference>
<keyword evidence="5" id="KW-0808">Transferase</keyword>
<dbReference type="InterPro" id="IPR004358">
    <property type="entry name" value="Sig_transdc_His_kin-like_C"/>
</dbReference>
<keyword evidence="12" id="KW-0472">Membrane</keyword>
<evidence type="ECO:0000256" key="6">
    <source>
        <dbReference type="ARBA" id="ARBA00022692"/>
    </source>
</evidence>